<reference evidence="12" key="1">
    <citation type="journal article" date="2023" name="Science">
        <title>Elucidation of the pathway for biosynthesis of saponin adjuvants from the soapbark tree.</title>
        <authorList>
            <person name="Reed J."/>
            <person name="Orme A."/>
            <person name="El-Demerdash A."/>
            <person name="Owen C."/>
            <person name="Martin L.B.B."/>
            <person name="Misra R.C."/>
            <person name="Kikuchi S."/>
            <person name="Rejzek M."/>
            <person name="Martin A.C."/>
            <person name="Harkess A."/>
            <person name="Leebens-Mack J."/>
            <person name="Louveau T."/>
            <person name="Stephenson M.J."/>
            <person name="Osbourn A."/>
        </authorList>
    </citation>
    <scope>NUCLEOTIDE SEQUENCE</scope>
    <source>
        <strain evidence="12">S10</strain>
    </source>
</reference>
<dbReference type="InterPro" id="IPR001128">
    <property type="entry name" value="Cyt_P450"/>
</dbReference>
<evidence type="ECO:0000256" key="9">
    <source>
        <dbReference type="ARBA" id="ARBA00023004"/>
    </source>
</evidence>
<evidence type="ECO:0000256" key="8">
    <source>
        <dbReference type="ARBA" id="ARBA00023002"/>
    </source>
</evidence>
<evidence type="ECO:0000256" key="6">
    <source>
        <dbReference type="ARBA" id="ARBA00022723"/>
    </source>
</evidence>
<evidence type="ECO:0000256" key="5">
    <source>
        <dbReference type="ARBA" id="ARBA00022692"/>
    </source>
</evidence>
<accession>A0AAD7LN04</accession>
<keyword evidence="4" id="KW-0349">Heme</keyword>
<comment type="cofactor">
    <cofactor evidence="1">
        <name>heme</name>
        <dbReference type="ChEBI" id="CHEBI:30413"/>
    </cofactor>
</comment>
<comment type="caution">
    <text evidence="12">The sequence shown here is derived from an EMBL/GenBank/DDBJ whole genome shotgun (WGS) entry which is preliminary data.</text>
</comment>
<comment type="subcellular location">
    <subcellularLocation>
        <location evidence="2">Membrane</location>
        <topology evidence="2">Single-pass membrane protein</topology>
    </subcellularLocation>
</comment>
<evidence type="ECO:0000256" key="7">
    <source>
        <dbReference type="ARBA" id="ARBA00022989"/>
    </source>
</evidence>
<dbReference type="SUPFAM" id="SSF48264">
    <property type="entry name" value="Cytochrome P450"/>
    <property type="match status" value="1"/>
</dbReference>
<dbReference type="PANTHER" id="PTHR47953">
    <property type="entry name" value="OS08G0105600 PROTEIN"/>
    <property type="match status" value="1"/>
</dbReference>
<dbReference type="Proteomes" id="UP001163823">
    <property type="component" value="Chromosome 8"/>
</dbReference>
<dbReference type="InterPro" id="IPR052306">
    <property type="entry name" value="CYP450_71D"/>
</dbReference>
<keyword evidence="10" id="KW-0503">Monooxygenase</keyword>
<keyword evidence="5" id="KW-0812">Transmembrane</keyword>
<sequence length="113" mass="13082">MQREIDRILDIIIKEHKESRLMNKRSTGEADENLPDVLLNIQAKNDLQLPLTDIIVKAVVLDMFSAGSEISSTTMEWAMSEIMKNPKLMEEAQAEVKESLIKKDMWMKRTFMN</sequence>
<dbReference type="GO" id="GO:0020037">
    <property type="term" value="F:heme binding"/>
    <property type="evidence" value="ECO:0007669"/>
    <property type="project" value="InterPro"/>
</dbReference>
<evidence type="ECO:0000313" key="13">
    <source>
        <dbReference type="Proteomes" id="UP001163823"/>
    </source>
</evidence>
<name>A0AAD7LN04_QUISA</name>
<dbReference type="GO" id="GO:0016020">
    <property type="term" value="C:membrane"/>
    <property type="evidence" value="ECO:0007669"/>
    <property type="project" value="UniProtKB-SubCell"/>
</dbReference>
<evidence type="ECO:0000256" key="3">
    <source>
        <dbReference type="ARBA" id="ARBA00010617"/>
    </source>
</evidence>
<evidence type="ECO:0000256" key="11">
    <source>
        <dbReference type="ARBA" id="ARBA00023136"/>
    </source>
</evidence>
<dbReference type="InterPro" id="IPR036396">
    <property type="entry name" value="Cyt_P450_sf"/>
</dbReference>
<dbReference type="KEGG" id="qsa:O6P43_021268"/>
<keyword evidence="11" id="KW-0472">Membrane</keyword>
<dbReference type="InterPro" id="IPR002401">
    <property type="entry name" value="Cyt_P450_E_grp-I"/>
</dbReference>
<dbReference type="GO" id="GO:0016705">
    <property type="term" value="F:oxidoreductase activity, acting on paired donors, with incorporation or reduction of molecular oxygen"/>
    <property type="evidence" value="ECO:0007669"/>
    <property type="project" value="InterPro"/>
</dbReference>
<dbReference type="GO" id="GO:0005506">
    <property type="term" value="F:iron ion binding"/>
    <property type="evidence" value="ECO:0007669"/>
    <property type="project" value="InterPro"/>
</dbReference>
<keyword evidence="8" id="KW-0560">Oxidoreductase</keyword>
<evidence type="ECO:0000256" key="1">
    <source>
        <dbReference type="ARBA" id="ARBA00001971"/>
    </source>
</evidence>
<gene>
    <name evidence="12" type="ORF">O6P43_021268</name>
</gene>
<evidence type="ECO:0000256" key="10">
    <source>
        <dbReference type="ARBA" id="ARBA00023033"/>
    </source>
</evidence>
<proteinExistence type="inferred from homology"/>
<dbReference type="GO" id="GO:0004497">
    <property type="term" value="F:monooxygenase activity"/>
    <property type="evidence" value="ECO:0007669"/>
    <property type="project" value="UniProtKB-KW"/>
</dbReference>
<dbReference type="PANTHER" id="PTHR47953:SF19">
    <property type="entry name" value="OS06G0641600 PROTEIN"/>
    <property type="match status" value="1"/>
</dbReference>
<dbReference type="EMBL" id="JARAOO010000008">
    <property type="protein sequence ID" value="KAJ7960887.1"/>
    <property type="molecule type" value="Genomic_DNA"/>
</dbReference>
<comment type="similarity">
    <text evidence="3">Belongs to the cytochrome P450 family.</text>
</comment>
<dbReference type="Gene3D" id="1.10.630.10">
    <property type="entry name" value="Cytochrome P450"/>
    <property type="match status" value="1"/>
</dbReference>
<dbReference type="PRINTS" id="PR00463">
    <property type="entry name" value="EP450I"/>
</dbReference>
<dbReference type="AlphaFoldDB" id="A0AAD7LN04"/>
<protein>
    <submittedName>
        <fullName evidence="12">Cytochrome P450</fullName>
    </submittedName>
</protein>
<evidence type="ECO:0000256" key="4">
    <source>
        <dbReference type="ARBA" id="ARBA00022617"/>
    </source>
</evidence>
<keyword evidence="7" id="KW-1133">Transmembrane helix</keyword>
<evidence type="ECO:0000313" key="12">
    <source>
        <dbReference type="EMBL" id="KAJ7960887.1"/>
    </source>
</evidence>
<keyword evidence="6" id="KW-0479">Metal-binding</keyword>
<dbReference type="Pfam" id="PF00067">
    <property type="entry name" value="p450"/>
    <property type="match status" value="1"/>
</dbReference>
<organism evidence="12 13">
    <name type="scientific">Quillaja saponaria</name>
    <name type="common">Soap bark tree</name>
    <dbReference type="NCBI Taxonomy" id="32244"/>
    <lineage>
        <taxon>Eukaryota</taxon>
        <taxon>Viridiplantae</taxon>
        <taxon>Streptophyta</taxon>
        <taxon>Embryophyta</taxon>
        <taxon>Tracheophyta</taxon>
        <taxon>Spermatophyta</taxon>
        <taxon>Magnoliopsida</taxon>
        <taxon>eudicotyledons</taxon>
        <taxon>Gunneridae</taxon>
        <taxon>Pentapetalae</taxon>
        <taxon>rosids</taxon>
        <taxon>fabids</taxon>
        <taxon>Fabales</taxon>
        <taxon>Quillajaceae</taxon>
        <taxon>Quillaja</taxon>
    </lineage>
</organism>
<keyword evidence="13" id="KW-1185">Reference proteome</keyword>
<evidence type="ECO:0000256" key="2">
    <source>
        <dbReference type="ARBA" id="ARBA00004167"/>
    </source>
</evidence>
<keyword evidence="9" id="KW-0408">Iron</keyword>